<evidence type="ECO:0000256" key="3">
    <source>
        <dbReference type="ARBA" id="ARBA00022679"/>
    </source>
</evidence>
<evidence type="ECO:0000256" key="7">
    <source>
        <dbReference type="PROSITE-ProRule" id="PRU01016"/>
    </source>
</evidence>
<dbReference type="Pfam" id="PF00145">
    <property type="entry name" value="DNA_methylase"/>
    <property type="match status" value="1"/>
</dbReference>
<organism evidence="9 10">
    <name type="scientific">Posidoniimonas corsicana</name>
    <dbReference type="NCBI Taxonomy" id="1938618"/>
    <lineage>
        <taxon>Bacteria</taxon>
        <taxon>Pseudomonadati</taxon>
        <taxon>Planctomycetota</taxon>
        <taxon>Planctomycetia</taxon>
        <taxon>Pirellulales</taxon>
        <taxon>Lacipirellulaceae</taxon>
        <taxon>Posidoniimonas</taxon>
    </lineage>
</organism>
<evidence type="ECO:0000256" key="6">
    <source>
        <dbReference type="ARBA" id="ARBA00047422"/>
    </source>
</evidence>
<dbReference type="GO" id="GO:0003886">
    <property type="term" value="F:DNA (cytosine-5-)-methyltransferase activity"/>
    <property type="evidence" value="ECO:0007669"/>
    <property type="project" value="UniProtKB-EC"/>
</dbReference>
<dbReference type="PROSITE" id="PS51679">
    <property type="entry name" value="SAM_MT_C5"/>
    <property type="match status" value="1"/>
</dbReference>
<gene>
    <name evidence="9" type="primary">hhaIM</name>
    <name evidence="9" type="ORF">KOR34_06180</name>
</gene>
<evidence type="ECO:0000256" key="1">
    <source>
        <dbReference type="ARBA" id="ARBA00011975"/>
    </source>
</evidence>
<keyword evidence="10" id="KW-1185">Reference proteome</keyword>
<evidence type="ECO:0000256" key="8">
    <source>
        <dbReference type="RuleBase" id="RU000416"/>
    </source>
</evidence>
<dbReference type="EMBL" id="SIHJ01000001">
    <property type="protein sequence ID" value="TWT35724.1"/>
    <property type="molecule type" value="Genomic_DNA"/>
</dbReference>
<keyword evidence="4 7" id="KW-0949">S-adenosyl-L-methionine</keyword>
<dbReference type="PANTHER" id="PTHR46098:SF1">
    <property type="entry name" value="TRNA (CYTOSINE(38)-C(5))-METHYLTRANSFERASE"/>
    <property type="match status" value="1"/>
</dbReference>
<reference evidence="9 10" key="1">
    <citation type="submission" date="2019-02" db="EMBL/GenBank/DDBJ databases">
        <title>Deep-cultivation of Planctomycetes and their phenomic and genomic characterization uncovers novel biology.</title>
        <authorList>
            <person name="Wiegand S."/>
            <person name="Jogler M."/>
            <person name="Boedeker C."/>
            <person name="Pinto D."/>
            <person name="Vollmers J."/>
            <person name="Rivas-Marin E."/>
            <person name="Kohn T."/>
            <person name="Peeters S.H."/>
            <person name="Heuer A."/>
            <person name="Rast P."/>
            <person name="Oberbeckmann S."/>
            <person name="Bunk B."/>
            <person name="Jeske O."/>
            <person name="Meyerdierks A."/>
            <person name="Storesund J.E."/>
            <person name="Kallscheuer N."/>
            <person name="Luecker S."/>
            <person name="Lage O.M."/>
            <person name="Pohl T."/>
            <person name="Merkel B.J."/>
            <person name="Hornburger P."/>
            <person name="Mueller R.-W."/>
            <person name="Bruemmer F."/>
            <person name="Labrenz M."/>
            <person name="Spormann A.M."/>
            <person name="Op Den Camp H."/>
            <person name="Overmann J."/>
            <person name="Amann R."/>
            <person name="Jetten M.S.M."/>
            <person name="Mascher T."/>
            <person name="Medema M.H."/>
            <person name="Devos D.P."/>
            <person name="Kaster A.-K."/>
            <person name="Ovreas L."/>
            <person name="Rohde M."/>
            <person name="Galperin M.Y."/>
            <person name="Jogler C."/>
        </authorList>
    </citation>
    <scope>NUCLEOTIDE SEQUENCE [LARGE SCALE GENOMIC DNA]</scope>
    <source>
        <strain evidence="9 10">KOR34</strain>
    </source>
</reference>
<protein>
    <recommendedName>
        <fullName evidence="1">DNA (cytosine-5-)-methyltransferase</fullName>
        <ecNumber evidence="1">2.1.1.37</ecNumber>
    </recommendedName>
</protein>
<keyword evidence="3 7" id="KW-0808">Transferase</keyword>
<evidence type="ECO:0000256" key="2">
    <source>
        <dbReference type="ARBA" id="ARBA00022603"/>
    </source>
</evidence>
<dbReference type="InterPro" id="IPR029063">
    <property type="entry name" value="SAM-dependent_MTases_sf"/>
</dbReference>
<comment type="caution">
    <text evidence="9">The sequence shown here is derived from an EMBL/GenBank/DDBJ whole genome shotgun (WGS) entry which is preliminary data.</text>
</comment>
<comment type="catalytic activity">
    <reaction evidence="6">
        <text>a 2'-deoxycytidine in DNA + S-adenosyl-L-methionine = a 5-methyl-2'-deoxycytidine in DNA + S-adenosyl-L-homocysteine + H(+)</text>
        <dbReference type="Rhea" id="RHEA:13681"/>
        <dbReference type="Rhea" id="RHEA-COMP:11369"/>
        <dbReference type="Rhea" id="RHEA-COMP:11370"/>
        <dbReference type="ChEBI" id="CHEBI:15378"/>
        <dbReference type="ChEBI" id="CHEBI:57856"/>
        <dbReference type="ChEBI" id="CHEBI:59789"/>
        <dbReference type="ChEBI" id="CHEBI:85452"/>
        <dbReference type="ChEBI" id="CHEBI:85454"/>
        <dbReference type="EC" id="2.1.1.37"/>
    </reaction>
</comment>
<evidence type="ECO:0000256" key="5">
    <source>
        <dbReference type="ARBA" id="ARBA00022747"/>
    </source>
</evidence>
<dbReference type="AlphaFoldDB" id="A0A5C5VAT5"/>
<sequence>MLEFFAGVGLARMGFERAGWEVVLANDMAADKKELYEGHFGPSPHYLLDDIHELAEQPDQVPTAMLAHASFPCTDLSLAGARRGINQGQSSAFWGFMHLLENLGERRPPLLLIENVTGLLTSHSGADFQSLLTAMNGQGYAVDAVVLDAACFVPQSRPRLFVLGVRSPARGSDDIAALQPSALRPKNLIAAMQAAPGVAWTLSAPPDPPERGRVKLDEILDHPQDDSPEWWSRERADYLLNQMSDRHRETADRMIAGKRWSYGTVFRRVRNGKSMAELRTDGIAGCLRTPKGGSGRQILFQAGHGEHKVRLLNANECARLMGADGYRVTTRLNQALFGFGDAVCVDAVAWLAEHWLEPHAAALKAAAT</sequence>
<feature type="active site" evidence="7">
    <location>
        <position position="73"/>
    </location>
</feature>
<dbReference type="GO" id="GO:0009307">
    <property type="term" value="P:DNA restriction-modification system"/>
    <property type="evidence" value="ECO:0007669"/>
    <property type="project" value="UniProtKB-KW"/>
</dbReference>
<keyword evidence="2 7" id="KW-0489">Methyltransferase</keyword>
<dbReference type="NCBIfam" id="TIGR00675">
    <property type="entry name" value="dcm"/>
    <property type="match status" value="1"/>
</dbReference>
<dbReference type="InterPro" id="IPR001525">
    <property type="entry name" value="C5_MeTfrase"/>
</dbReference>
<dbReference type="GO" id="GO:0032259">
    <property type="term" value="P:methylation"/>
    <property type="evidence" value="ECO:0007669"/>
    <property type="project" value="UniProtKB-KW"/>
</dbReference>
<proteinExistence type="inferred from homology"/>
<dbReference type="EC" id="2.1.1.37" evidence="1"/>
<accession>A0A5C5VAT5</accession>
<dbReference type="PRINTS" id="PR00105">
    <property type="entry name" value="C5METTRFRASE"/>
</dbReference>
<name>A0A5C5VAT5_9BACT</name>
<dbReference type="SUPFAM" id="SSF53335">
    <property type="entry name" value="S-adenosyl-L-methionine-dependent methyltransferases"/>
    <property type="match status" value="1"/>
</dbReference>
<evidence type="ECO:0000313" key="9">
    <source>
        <dbReference type="EMBL" id="TWT35724.1"/>
    </source>
</evidence>
<dbReference type="PANTHER" id="PTHR46098">
    <property type="entry name" value="TRNA (CYTOSINE(38)-C(5))-METHYLTRANSFERASE"/>
    <property type="match status" value="1"/>
</dbReference>
<evidence type="ECO:0000313" key="10">
    <source>
        <dbReference type="Proteomes" id="UP000316714"/>
    </source>
</evidence>
<dbReference type="InterPro" id="IPR050750">
    <property type="entry name" value="C5-MTase"/>
</dbReference>
<comment type="similarity">
    <text evidence="7 8">Belongs to the class I-like SAM-binding methyltransferase superfamily. C5-methyltransferase family.</text>
</comment>
<keyword evidence="5" id="KW-0680">Restriction system</keyword>
<dbReference type="Proteomes" id="UP000316714">
    <property type="component" value="Unassembled WGS sequence"/>
</dbReference>
<evidence type="ECO:0000256" key="4">
    <source>
        <dbReference type="ARBA" id="ARBA00022691"/>
    </source>
</evidence>
<dbReference type="Gene3D" id="3.40.50.150">
    <property type="entry name" value="Vaccinia Virus protein VP39"/>
    <property type="match status" value="1"/>
</dbReference>